<dbReference type="Proteomes" id="UP000510647">
    <property type="component" value="Chromosome 5"/>
</dbReference>
<dbReference type="InterPro" id="IPR042123">
    <property type="entry name" value="Zip3/RNF212-like"/>
</dbReference>
<dbReference type="OrthoDB" id="2535391at2759"/>
<sequence>MSDGLFNQPFVYCGICHRQSTREDPLHLTSCAHILCSEHLNTAVCPICKNKDVMAIRLVEGKQLPQDIRDLFQPMSILLENLYMVSQFQSSGLVNQCRYYQEHCIKLRDKCARQRQLLYQAKHELDCAAKLKSRIAELEAVLAKQGDSSSRFKSTETSVFTALKPPDTVDLTAETGDNIAAQQEEHSFLRKLKNSSPLRHKLQRQMPLKVMPRSSEERTDGAIAESTQLNGITSTPGDYYGKSSDTSLIEGTSSRINSDLGAKKANAMSQSQFPSALDKLRIVKRNHTFNNVLSASRGHQGLTPHSFQTQTGLLMRSNTSRQRSSGSQSLIGKGTNNKFRRIK</sequence>
<feature type="domain" description="RING-type" evidence="3">
    <location>
        <begin position="13"/>
        <end position="49"/>
    </location>
</feature>
<evidence type="ECO:0000313" key="4">
    <source>
        <dbReference type="EMBL" id="QLQ80823.1"/>
    </source>
</evidence>
<proteinExistence type="predicted"/>
<protein>
    <recommendedName>
        <fullName evidence="3">RING-type domain-containing protein</fullName>
    </recommendedName>
</protein>
<dbReference type="GO" id="GO:0007131">
    <property type="term" value="P:reciprocal meiotic recombination"/>
    <property type="evidence" value="ECO:0007669"/>
    <property type="project" value="InterPro"/>
</dbReference>
<evidence type="ECO:0000313" key="5">
    <source>
        <dbReference type="Proteomes" id="UP000510647"/>
    </source>
</evidence>
<evidence type="ECO:0000256" key="2">
    <source>
        <dbReference type="SAM" id="MobiDB-lite"/>
    </source>
</evidence>
<keyword evidence="1" id="KW-0469">Meiosis</keyword>
<accession>A0A7H9HUA2</accession>
<dbReference type="GO" id="GO:0000795">
    <property type="term" value="C:synaptonemal complex"/>
    <property type="evidence" value="ECO:0007669"/>
    <property type="project" value="InterPro"/>
</dbReference>
<gene>
    <name evidence="4" type="ORF">HG537_0E01780</name>
</gene>
<feature type="compositionally biased region" description="Polar residues" evidence="2">
    <location>
        <begin position="317"/>
        <end position="337"/>
    </location>
</feature>
<dbReference type="Pfam" id="PF14634">
    <property type="entry name" value="zf-RING_5"/>
    <property type="match status" value="1"/>
</dbReference>
<dbReference type="AlphaFoldDB" id="A0A7H9HUA2"/>
<dbReference type="GO" id="GO:0019789">
    <property type="term" value="F:SUMO transferase activity"/>
    <property type="evidence" value="ECO:0007669"/>
    <property type="project" value="InterPro"/>
</dbReference>
<evidence type="ECO:0000259" key="3">
    <source>
        <dbReference type="Pfam" id="PF14634"/>
    </source>
</evidence>
<keyword evidence="5" id="KW-1185">Reference proteome</keyword>
<dbReference type="GO" id="GO:0007129">
    <property type="term" value="P:homologous chromosome pairing at meiosis"/>
    <property type="evidence" value="ECO:0007669"/>
    <property type="project" value="TreeGrafter"/>
</dbReference>
<dbReference type="InterPro" id="IPR001841">
    <property type="entry name" value="Znf_RING"/>
</dbReference>
<organism evidence="4 5">
    <name type="scientific">Torulaspora globosa</name>
    <dbReference type="NCBI Taxonomy" id="48254"/>
    <lineage>
        <taxon>Eukaryota</taxon>
        <taxon>Fungi</taxon>
        <taxon>Dikarya</taxon>
        <taxon>Ascomycota</taxon>
        <taxon>Saccharomycotina</taxon>
        <taxon>Saccharomycetes</taxon>
        <taxon>Saccharomycetales</taxon>
        <taxon>Saccharomycetaceae</taxon>
        <taxon>Torulaspora</taxon>
    </lineage>
</organism>
<evidence type="ECO:0000256" key="1">
    <source>
        <dbReference type="ARBA" id="ARBA00023254"/>
    </source>
</evidence>
<dbReference type="GO" id="GO:0016925">
    <property type="term" value="P:protein sumoylation"/>
    <property type="evidence" value="ECO:0007669"/>
    <property type="project" value="TreeGrafter"/>
</dbReference>
<dbReference type="EMBL" id="CP059271">
    <property type="protein sequence ID" value="QLQ80823.1"/>
    <property type="molecule type" value="Genomic_DNA"/>
</dbReference>
<feature type="region of interest" description="Disordered" evidence="2">
    <location>
        <begin position="317"/>
        <end position="343"/>
    </location>
</feature>
<dbReference type="PANTHER" id="PTHR22663:SF17">
    <property type="entry name" value="RING FINGER PROTEIN NARYA-RELATED"/>
    <property type="match status" value="1"/>
</dbReference>
<name>A0A7H9HUA2_9SACH</name>
<dbReference type="PANTHER" id="PTHR22663">
    <property type="entry name" value="RING FINGER PROTEIN NARYA-RELATED"/>
    <property type="match status" value="1"/>
</dbReference>
<reference evidence="4 5" key="1">
    <citation type="submission" date="2020-06" db="EMBL/GenBank/DDBJ databases">
        <title>The yeast mating-type switching endonuclease HO is a domesticated member of an unorthodox homing genetic element family.</title>
        <authorList>
            <person name="Coughlan A.Y."/>
            <person name="Lombardi L."/>
            <person name="Braun-Galleani S."/>
            <person name="Martos A.R."/>
            <person name="Galeote V."/>
            <person name="Bigey F."/>
            <person name="Dequin S."/>
            <person name="Byrne K.P."/>
            <person name="Wolfe K.H."/>
        </authorList>
    </citation>
    <scope>NUCLEOTIDE SEQUENCE [LARGE SCALE GENOMIC DNA]</scope>
    <source>
        <strain evidence="4 5">CBS2947</strain>
    </source>
</reference>